<keyword evidence="9" id="KW-1185">Reference proteome</keyword>
<dbReference type="GO" id="GO:0009055">
    <property type="term" value="F:electron transfer activity"/>
    <property type="evidence" value="ECO:0007669"/>
    <property type="project" value="InterPro"/>
</dbReference>
<evidence type="ECO:0000256" key="5">
    <source>
        <dbReference type="ARBA" id="ARBA00023136"/>
    </source>
</evidence>
<evidence type="ECO:0000313" key="8">
    <source>
        <dbReference type="EMBL" id="SDH57854.1"/>
    </source>
</evidence>
<keyword evidence="3 6" id="KW-0812">Transmembrane</keyword>
<protein>
    <submittedName>
        <fullName evidence="8">Thiosulfate reductase cytochrome b subunit</fullName>
    </submittedName>
</protein>
<dbReference type="AlphaFoldDB" id="A0A1G8DJN1"/>
<evidence type="ECO:0000313" key="9">
    <source>
        <dbReference type="Proteomes" id="UP000217076"/>
    </source>
</evidence>
<feature type="transmembrane region" description="Helical" evidence="6">
    <location>
        <begin position="12"/>
        <end position="30"/>
    </location>
</feature>
<accession>A0A1G8DJN1</accession>
<proteinExistence type="predicted"/>
<reference evidence="9" key="1">
    <citation type="submission" date="2016-10" db="EMBL/GenBank/DDBJ databases">
        <authorList>
            <person name="Varghese N."/>
            <person name="Submissions S."/>
        </authorList>
    </citation>
    <scope>NUCLEOTIDE SEQUENCE [LARGE SCALE GENOMIC DNA]</scope>
    <source>
        <strain evidence="9">930I</strain>
    </source>
</reference>
<feature type="transmembrane region" description="Helical" evidence="6">
    <location>
        <begin position="50"/>
        <end position="68"/>
    </location>
</feature>
<dbReference type="PANTHER" id="PTHR30485:SF1">
    <property type="entry name" value="CYTOCHROME YDHU-RELATED"/>
    <property type="match status" value="1"/>
</dbReference>
<evidence type="ECO:0000256" key="6">
    <source>
        <dbReference type="SAM" id="Phobius"/>
    </source>
</evidence>
<organism evidence="8 9">
    <name type="scientific">Roseospirillum parvum</name>
    <dbReference type="NCBI Taxonomy" id="83401"/>
    <lineage>
        <taxon>Bacteria</taxon>
        <taxon>Pseudomonadati</taxon>
        <taxon>Pseudomonadota</taxon>
        <taxon>Alphaproteobacteria</taxon>
        <taxon>Rhodospirillales</taxon>
        <taxon>Rhodospirillaceae</taxon>
        <taxon>Roseospirillum</taxon>
    </lineage>
</organism>
<name>A0A1G8DJN1_9PROT</name>
<evidence type="ECO:0000259" key="7">
    <source>
        <dbReference type="Pfam" id="PF01292"/>
    </source>
</evidence>
<feature type="domain" description="Cytochrome b561 bacterial/Ni-hydrogenase" evidence="7">
    <location>
        <begin position="6"/>
        <end position="193"/>
    </location>
</feature>
<dbReference type="SUPFAM" id="SSF81342">
    <property type="entry name" value="Transmembrane di-heme cytochromes"/>
    <property type="match status" value="1"/>
</dbReference>
<dbReference type="EMBL" id="FNCV01000008">
    <property type="protein sequence ID" value="SDH57854.1"/>
    <property type="molecule type" value="Genomic_DNA"/>
</dbReference>
<evidence type="ECO:0000256" key="4">
    <source>
        <dbReference type="ARBA" id="ARBA00022989"/>
    </source>
</evidence>
<dbReference type="InterPro" id="IPR011577">
    <property type="entry name" value="Cyt_b561_bac/Ni-Hgenase"/>
</dbReference>
<keyword evidence="5 6" id="KW-0472">Membrane</keyword>
<feature type="transmembrane region" description="Helical" evidence="6">
    <location>
        <begin position="151"/>
        <end position="178"/>
    </location>
</feature>
<keyword evidence="2" id="KW-1003">Cell membrane</keyword>
<dbReference type="InterPro" id="IPR016174">
    <property type="entry name" value="Di-haem_cyt_TM"/>
</dbReference>
<feature type="transmembrane region" description="Helical" evidence="6">
    <location>
        <begin position="116"/>
        <end position="139"/>
    </location>
</feature>
<evidence type="ECO:0000256" key="1">
    <source>
        <dbReference type="ARBA" id="ARBA00004651"/>
    </source>
</evidence>
<dbReference type="GO" id="GO:0020037">
    <property type="term" value="F:heme binding"/>
    <property type="evidence" value="ECO:0007669"/>
    <property type="project" value="TreeGrafter"/>
</dbReference>
<dbReference type="OrthoDB" id="1117555at2"/>
<dbReference type="RefSeq" id="WP_092620436.1">
    <property type="nucleotide sequence ID" value="NZ_FNCV01000008.1"/>
</dbReference>
<keyword evidence="4 6" id="KW-1133">Transmembrane helix</keyword>
<gene>
    <name evidence="8" type="ORF">SAMN05421742_10837</name>
</gene>
<evidence type="ECO:0000256" key="3">
    <source>
        <dbReference type="ARBA" id="ARBA00022692"/>
    </source>
</evidence>
<dbReference type="STRING" id="83401.SAMN05421742_10837"/>
<dbReference type="GO" id="GO:0005886">
    <property type="term" value="C:plasma membrane"/>
    <property type="evidence" value="ECO:0007669"/>
    <property type="project" value="UniProtKB-SubCell"/>
</dbReference>
<dbReference type="Gene3D" id="1.20.950.20">
    <property type="entry name" value="Transmembrane di-heme cytochromes, Chain C"/>
    <property type="match status" value="1"/>
</dbReference>
<dbReference type="Proteomes" id="UP000217076">
    <property type="component" value="Unassembled WGS sequence"/>
</dbReference>
<sequence>MTRDMVFSRFERFWHWSQAALIIHLIMTGFEVNGAYEFYGYERAAELHRFNAWLLLGLSVFAIFWHFISGEWKQYIPTTDKMRAVLRYYTLDIFKKDSVHPFKMTPLVKHNPLQRIAYSAFNLMILPIIWVSGLLYMYYNDWPDIGMENVPLALVAGIHTAAGFAMLVFLIVHVYMIFTGKPLMRYLKAMITGYEDSHD</sequence>
<dbReference type="PANTHER" id="PTHR30485">
    <property type="entry name" value="NI/FE-HYDROGENASE 1 B-TYPE CYTOCHROME SUBUNIT"/>
    <property type="match status" value="1"/>
</dbReference>
<dbReference type="Pfam" id="PF01292">
    <property type="entry name" value="Ni_hydr_CYTB"/>
    <property type="match status" value="1"/>
</dbReference>
<dbReference type="GO" id="GO:0022904">
    <property type="term" value="P:respiratory electron transport chain"/>
    <property type="evidence" value="ECO:0007669"/>
    <property type="project" value="InterPro"/>
</dbReference>
<dbReference type="InterPro" id="IPR051542">
    <property type="entry name" value="Hydrogenase_cytochrome"/>
</dbReference>
<evidence type="ECO:0000256" key="2">
    <source>
        <dbReference type="ARBA" id="ARBA00022475"/>
    </source>
</evidence>
<comment type="subcellular location">
    <subcellularLocation>
        <location evidence="1">Cell membrane</location>
        <topology evidence="1">Multi-pass membrane protein</topology>
    </subcellularLocation>
</comment>